<reference evidence="1" key="1">
    <citation type="submission" date="2022-03" db="EMBL/GenBank/DDBJ databases">
        <title>Interactions between chemoautotrophic and heterotrophic bacteria.</title>
        <authorList>
            <person name="Santoro A."/>
        </authorList>
    </citation>
    <scope>NUCLEOTIDE SEQUENCE</scope>
    <source>
        <strain evidence="1">Nb-106</strain>
    </source>
</reference>
<protein>
    <submittedName>
        <fullName evidence="1">Uncharacterized protein</fullName>
    </submittedName>
</protein>
<sequence>MMPDSFKTFRDPLLSIYQSAVSEVAKKIDNQKKSASRSRLGVQRSMASALPNVAADIAEREYDLLTGGETSAPGAALTARELSKAGIAKVCAEWALRYLKAQARRDEQALEQLKSEFTAGTCDPAWLSTFEAYGRYFEDGKRKATPYVRAATVGPKTIEIKANARIALMGDWGTGAPPAIEVLRCIADEHADVIVHLGDIYYSGTPEECQINFLDPINAILRKDKALPVFSLSGNHDMYCGGVGFYDLITKLNPAPMTQPASFFCLRSADERWQLLAMDTGLHDDNPATVAGALTYVEEDELAWHCDRISEFNGRTILLSHHQLFSAFSPIGAADNEGKQSAINRLLLKAFQQMMAIKPVAAWFWGHEHTLSIYEPFAGLERGRCLGHGAVPVSVIDEIYRPLSGLPATPILIEQSRLATQGGVYNHGYALLSLESDLCRAKYYQTTAKGRELMYQESFR</sequence>
<dbReference type="EMBL" id="JALJZS010000002">
    <property type="protein sequence ID" value="MCP1999582.1"/>
    <property type="molecule type" value="Genomic_DNA"/>
</dbReference>
<organism evidence="1 2">
    <name type="scientific">Nitrobacter winogradskyi</name>
    <name type="common">Nitrobacter agilis</name>
    <dbReference type="NCBI Taxonomy" id="913"/>
    <lineage>
        <taxon>Bacteria</taxon>
        <taxon>Pseudomonadati</taxon>
        <taxon>Pseudomonadota</taxon>
        <taxon>Alphaproteobacteria</taxon>
        <taxon>Hyphomicrobiales</taxon>
        <taxon>Nitrobacteraceae</taxon>
        <taxon>Nitrobacter</taxon>
    </lineage>
</organism>
<dbReference type="Proteomes" id="UP001205486">
    <property type="component" value="Unassembled WGS sequence"/>
</dbReference>
<accession>A0ACC6AJ71</accession>
<keyword evidence="2" id="KW-1185">Reference proteome</keyword>
<name>A0ACC6AJ71_NITWI</name>
<gene>
    <name evidence="1" type="ORF">J2S34_002030</name>
</gene>
<evidence type="ECO:0000313" key="1">
    <source>
        <dbReference type="EMBL" id="MCP1999582.1"/>
    </source>
</evidence>
<proteinExistence type="predicted"/>
<comment type="caution">
    <text evidence="1">The sequence shown here is derived from an EMBL/GenBank/DDBJ whole genome shotgun (WGS) entry which is preliminary data.</text>
</comment>
<evidence type="ECO:0000313" key="2">
    <source>
        <dbReference type="Proteomes" id="UP001205486"/>
    </source>
</evidence>